<accession>A0A2K4MNN9</accession>
<evidence type="ECO:0000313" key="1">
    <source>
        <dbReference type="EMBL" id="POA98694.1"/>
    </source>
</evidence>
<dbReference type="AlphaFoldDB" id="A0A2K4MNN9"/>
<reference evidence="1 2" key="1">
    <citation type="submission" date="2018-01" db="EMBL/GenBank/DDBJ databases">
        <title>Genomic Sequence of Chromobacterium MWU13-2610 from wild cranberry bogs within the Cape Cod National Seashore.</title>
        <authorList>
            <person name="O'Hara-Hanley K."/>
            <person name="Soby S."/>
            <person name="Harrison A."/>
        </authorList>
    </citation>
    <scope>NUCLEOTIDE SEQUENCE [LARGE SCALE GENOMIC DNA]</scope>
    <source>
        <strain evidence="1 2">MWU13-2610</strain>
    </source>
</reference>
<comment type="caution">
    <text evidence="1">The sequence shown here is derived from an EMBL/GenBank/DDBJ whole genome shotgun (WGS) entry which is preliminary data.</text>
</comment>
<proteinExistence type="predicted"/>
<sequence length="169" mass="18966">MPRYIKDGKAQIDTWTLLRADESGALPAAPADADVIVPLVAWLADPAGWQARPGRVGVWLAPDDEPARLAPYLASLAVIAVDFPVFTDGRGYSLARLLRERYDFAGELRAVGDVWQDLIHPLWQVGFDAFLIKDGKALNEEDYYNTFSDGYQVTYRQPQPLFRRRVTLS</sequence>
<evidence type="ECO:0000313" key="2">
    <source>
        <dbReference type="Proteomes" id="UP000236416"/>
    </source>
</evidence>
<dbReference type="Proteomes" id="UP000236416">
    <property type="component" value="Unassembled WGS sequence"/>
</dbReference>
<organism evidence="1 2">
    <name type="scientific">Chromobacterium sinusclupearum</name>
    <dbReference type="NCBI Taxonomy" id="2077146"/>
    <lineage>
        <taxon>Bacteria</taxon>
        <taxon>Pseudomonadati</taxon>
        <taxon>Pseudomonadota</taxon>
        <taxon>Betaproteobacteria</taxon>
        <taxon>Neisseriales</taxon>
        <taxon>Chromobacteriaceae</taxon>
        <taxon>Chromobacterium</taxon>
    </lineage>
</organism>
<evidence type="ECO:0008006" key="3">
    <source>
        <dbReference type="Google" id="ProtNLM"/>
    </source>
</evidence>
<dbReference type="RefSeq" id="WP_103319938.1">
    <property type="nucleotide sequence ID" value="NZ_PPTF01000043.1"/>
</dbReference>
<dbReference type="InterPro" id="IPR008318">
    <property type="entry name" value="UCP030820"/>
</dbReference>
<keyword evidence="2" id="KW-1185">Reference proteome</keyword>
<gene>
    <name evidence="1" type="ORF">C2134_10815</name>
</gene>
<dbReference type="EMBL" id="PPTF01000043">
    <property type="protein sequence ID" value="POA98694.1"/>
    <property type="molecule type" value="Genomic_DNA"/>
</dbReference>
<protein>
    <recommendedName>
        <fullName evidence="3">Oxidoreductase</fullName>
    </recommendedName>
</protein>
<dbReference type="PIRSF" id="PIRSF030820">
    <property type="entry name" value="UCP030820"/>
    <property type="match status" value="1"/>
</dbReference>
<name>A0A2K4MNN9_9NEIS</name>
<dbReference type="Pfam" id="PF06073">
    <property type="entry name" value="DUF934"/>
    <property type="match status" value="1"/>
</dbReference>